<feature type="region of interest" description="Disordered" evidence="1">
    <location>
        <begin position="129"/>
        <end position="173"/>
    </location>
</feature>
<feature type="compositionally biased region" description="Polar residues" evidence="1">
    <location>
        <begin position="212"/>
        <end position="225"/>
    </location>
</feature>
<feature type="domain" description="CH-like" evidence="2">
    <location>
        <begin position="28"/>
        <end position="121"/>
    </location>
</feature>
<dbReference type="PANTHER" id="PTHR12509:SF9">
    <property type="entry name" value="SPERM FLAGELLAR PROTEIN 1 ISOFORM X1"/>
    <property type="match status" value="1"/>
</dbReference>
<dbReference type="EMBL" id="LSRL02000099">
    <property type="protein sequence ID" value="TDG44569.1"/>
    <property type="molecule type" value="Genomic_DNA"/>
</dbReference>
<dbReference type="PANTHER" id="PTHR12509">
    <property type="entry name" value="SPERMATOGENESIS-ASSOCIATED 4-RELATED"/>
    <property type="match status" value="1"/>
</dbReference>
<dbReference type="Gene3D" id="1.10.418.10">
    <property type="entry name" value="Calponin-like domain"/>
    <property type="match status" value="1"/>
</dbReference>
<dbReference type="STRING" id="7232.A0A484B7E4"/>
<dbReference type="Proteomes" id="UP000295192">
    <property type="component" value="Unassembled WGS sequence"/>
</dbReference>
<dbReference type="GO" id="GO:0008017">
    <property type="term" value="F:microtubule binding"/>
    <property type="evidence" value="ECO:0007669"/>
    <property type="project" value="TreeGrafter"/>
</dbReference>
<evidence type="ECO:0000313" key="4">
    <source>
        <dbReference type="Proteomes" id="UP000295192"/>
    </source>
</evidence>
<dbReference type="Pfam" id="PF06294">
    <property type="entry name" value="CH_2"/>
    <property type="match status" value="1"/>
</dbReference>
<evidence type="ECO:0000259" key="2">
    <source>
        <dbReference type="Pfam" id="PF06294"/>
    </source>
</evidence>
<accession>A0A484B7E4</accession>
<dbReference type="OrthoDB" id="193300at2759"/>
<feature type="compositionally biased region" description="Polar residues" evidence="1">
    <location>
        <begin position="250"/>
        <end position="260"/>
    </location>
</feature>
<dbReference type="GO" id="GO:0005930">
    <property type="term" value="C:axoneme"/>
    <property type="evidence" value="ECO:0007669"/>
    <property type="project" value="TreeGrafter"/>
</dbReference>
<evidence type="ECO:0000256" key="1">
    <source>
        <dbReference type="SAM" id="MobiDB-lite"/>
    </source>
</evidence>
<keyword evidence="4" id="KW-1185">Reference proteome</keyword>
<proteinExistence type="predicted"/>
<sequence>MHRRSYTLPKYALCIKRSSLTAVERYELNQWLEEHNVSSANLRRVFTDVQPLARLLYRYYPEIVDLNIYPPVNSVHNKVCNWETFNRRVLSKLGLQLTREQMIRVARSVPGSVDQLLYSVMRVHRAAEQKAREERISTEEEVESPAATQQPSGVMDEPPRSNEQRPLTLPLPVPLPTTLSFSLSQANRQTTDDINRVIPTAYAVRSLRQLASGTPSVTMKRSSLSRGGIPTGADTTGSSGRSQRHLLNRRSYTTTATVEQPSAASAATAATAGAMPEAAEADPQTMATASRQRGEQVNVKPKQRMVLYSVYMQAVKKLERRNARIARYDQWAAHLENMLQLKCERIDELQRQVAVAMLATRQRGRRSRRKKRRIPTIDGMLEAAKTL</sequence>
<protein>
    <recommendedName>
        <fullName evidence="2">CH-like domain-containing protein</fullName>
    </recommendedName>
</protein>
<dbReference type="InterPro" id="IPR052111">
    <property type="entry name" value="Spermatogenesis_Ciliary_MAP"/>
</dbReference>
<name>A0A484B7E4_DRONA</name>
<evidence type="ECO:0000313" key="3">
    <source>
        <dbReference type="EMBL" id="TDG44569.1"/>
    </source>
</evidence>
<dbReference type="AlphaFoldDB" id="A0A484B7E4"/>
<comment type="caution">
    <text evidence="3">The sequence shown here is derived from an EMBL/GenBank/DDBJ whole genome shotgun (WGS) entry which is preliminary data.</text>
</comment>
<reference evidence="3 4" key="1">
    <citation type="journal article" date="2019" name="J. Hered.">
        <title>An Improved Genome Assembly for Drosophila navojoa, the Basal Species in the mojavensis Cluster.</title>
        <authorList>
            <person name="Vanderlinde T."/>
            <person name="Dupim E.G."/>
            <person name="Nazario-Yepiz N.O."/>
            <person name="Carvalho A.B."/>
        </authorList>
    </citation>
    <scope>NUCLEOTIDE SEQUENCE [LARGE SCALE GENOMIC DNA]</scope>
    <source>
        <strain evidence="3">Navoj_Jal97</strain>
        <tissue evidence="3">Whole organism</tissue>
    </source>
</reference>
<gene>
    <name evidence="3" type="ORF">AWZ03_008975</name>
</gene>
<dbReference type="GO" id="GO:0051493">
    <property type="term" value="P:regulation of cytoskeleton organization"/>
    <property type="evidence" value="ECO:0007669"/>
    <property type="project" value="TreeGrafter"/>
</dbReference>
<feature type="compositionally biased region" description="Basic and acidic residues" evidence="1">
    <location>
        <begin position="129"/>
        <end position="138"/>
    </location>
</feature>
<organism evidence="3 4">
    <name type="scientific">Drosophila navojoa</name>
    <name type="common">Fruit fly</name>
    <dbReference type="NCBI Taxonomy" id="7232"/>
    <lineage>
        <taxon>Eukaryota</taxon>
        <taxon>Metazoa</taxon>
        <taxon>Ecdysozoa</taxon>
        <taxon>Arthropoda</taxon>
        <taxon>Hexapoda</taxon>
        <taxon>Insecta</taxon>
        <taxon>Pterygota</taxon>
        <taxon>Neoptera</taxon>
        <taxon>Endopterygota</taxon>
        <taxon>Diptera</taxon>
        <taxon>Brachycera</taxon>
        <taxon>Muscomorpha</taxon>
        <taxon>Ephydroidea</taxon>
        <taxon>Drosophilidae</taxon>
        <taxon>Drosophila</taxon>
    </lineage>
</organism>
<dbReference type="InterPro" id="IPR010441">
    <property type="entry name" value="CH_2"/>
</dbReference>
<feature type="compositionally biased region" description="Low complexity" evidence="1">
    <location>
        <begin position="261"/>
        <end position="278"/>
    </location>
</feature>
<feature type="region of interest" description="Disordered" evidence="1">
    <location>
        <begin position="212"/>
        <end position="298"/>
    </location>
</feature>
<dbReference type="KEGG" id="dnv:108655798"/>
<dbReference type="OMA" id="RYELNQW"/>
<dbReference type="InterPro" id="IPR036872">
    <property type="entry name" value="CH_dom_sf"/>
</dbReference>